<dbReference type="InterPro" id="IPR036388">
    <property type="entry name" value="WH-like_DNA-bd_sf"/>
</dbReference>
<evidence type="ECO:0000259" key="4">
    <source>
        <dbReference type="SMART" id="SM00899"/>
    </source>
</evidence>
<organism evidence="5">
    <name type="scientific">marine sediment metagenome</name>
    <dbReference type="NCBI Taxonomy" id="412755"/>
    <lineage>
        <taxon>unclassified sequences</taxon>
        <taxon>metagenomes</taxon>
        <taxon>ecological metagenomes</taxon>
    </lineage>
</organism>
<dbReference type="PANTHER" id="PTHR33238:SF11">
    <property type="entry name" value="TRANSCRIPTIONAL REGULATOR MNTR"/>
    <property type="match status" value="1"/>
</dbReference>
<name>A0A0F9F3N4_9ZZZZ</name>
<evidence type="ECO:0000313" key="5">
    <source>
        <dbReference type="EMBL" id="KKL51835.1"/>
    </source>
</evidence>
<dbReference type="SMART" id="SM00529">
    <property type="entry name" value="HTH_DTXR"/>
    <property type="match status" value="1"/>
</dbReference>
<dbReference type="Gene3D" id="2.30.30.90">
    <property type="match status" value="1"/>
</dbReference>
<gene>
    <name evidence="5" type="ORF">LCGC14_2291520</name>
</gene>
<dbReference type="GO" id="GO:0046983">
    <property type="term" value="F:protein dimerization activity"/>
    <property type="evidence" value="ECO:0007669"/>
    <property type="project" value="InterPro"/>
</dbReference>
<evidence type="ECO:0000256" key="1">
    <source>
        <dbReference type="ARBA" id="ARBA00004496"/>
    </source>
</evidence>
<protein>
    <recommendedName>
        <fullName evidence="4">Ferrous iron transporter FeoA-like domain-containing protein</fullName>
    </recommendedName>
</protein>
<dbReference type="PANTHER" id="PTHR33238">
    <property type="entry name" value="IRON (METAL) DEPENDENT REPRESSOR, DTXR FAMILY"/>
    <property type="match status" value="1"/>
</dbReference>
<dbReference type="InterPro" id="IPR008988">
    <property type="entry name" value="Transcriptional_repressor_C"/>
</dbReference>
<dbReference type="GO" id="GO:0003700">
    <property type="term" value="F:DNA-binding transcription factor activity"/>
    <property type="evidence" value="ECO:0007669"/>
    <property type="project" value="InterPro"/>
</dbReference>
<dbReference type="GO" id="GO:0005737">
    <property type="term" value="C:cytoplasm"/>
    <property type="evidence" value="ECO:0007669"/>
    <property type="project" value="UniProtKB-SubCell"/>
</dbReference>
<comment type="caution">
    <text evidence="5">The sequence shown here is derived from an EMBL/GenBank/DDBJ whole genome shotgun (WGS) entry which is preliminary data.</text>
</comment>
<dbReference type="InterPro" id="IPR001367">
    <property type="entry name" value="Fe_dep_repressor"/>
</dbReference>
<dbReference type="InterPro" id="IPR050536">
    <property type="entry name" value="DtxR_MntR_Metal-Reg"/>
</dbReference>
<dbReference type="Gene3D" id="1.10.10.10">
    <property type="entry name" value="Winged helix-like DNA-binding domain superfamily/Winged helix DNA-binding domain"/>
    <property type="match status" value="1"/>
</dbReference>
<evidence type="ECO:0000256" key="2">
    <source>
        <dbReference type="ARBA" id="ARBA00011738"/>
    </source>
</evidence>
<reference evidence="5" key="1">
    <citation type="journal article" date="2015" name="Nature">
        <title>Complex archaea that bridge the gap between prokaryotes and eukaryotes.</title>
        <authorList>
            <person name="Spang A."/>
            <person name="Saw J.H."/>
            <person name="Jorgensen S.L."/>
            <person name="Zaremba-Niedzwiedzka K."/>
            <person name="Martijn J."/>
            <person name="Lind A.E."/>
            <person name="van Eijk R."/>
            <person name="Schleper C."/>
            <person name="Guy L."/>
            <person name="Ettema T.J."/>
        </authorList>
    </citation>
    <scope>NUCLEOTIDE SEQUENCE</scope>
</reference>
<dbReference type="GO" id="GO:0046914">
    <property type="term" value="F:transition metal ion binding"/>
    <property type="evidence" value="ECO:0007669"/>
    <property type="project" value="InterPro"/>
</dbReference>
<dbReference type="SUPFAM" id="SSF47979">
    <property type="entry name" value="Iron-dependent repressor protein, dimerization domain"/>
    <property type="match status" value="1"/>
</dbReference>
<evidence type="ECO:0000256" key="3">
    <source>
        <dbReference type="ARBA" id="ARBA00023004"/>
    </source>
</evidence>
<dbReference type="EMBL" id="LAZR01032111">
    <property type="protein sequence ID" value="KKL51835.1"/>
    <property type="molecule type" value="Genomic_DNA"/>
</dbReference>
<keyword evidence="3" id="KW-0408">Iron</keyword>
<comment type="subcellular location">
    <subcellularLocation>
        <location evidence="1">Cytoplasm</location>
    </subcellularLocation>
</comment>
<dbReference type="InterPro" id="IPR038157">
    <property type="entry name" value="FeoA_core_dom"/>
</dbReference>
<sequence length="220" mass="24708">MSKPCKLSDHSSGESLFEDEALEAIWELQEKNGSASFNDLLNLLGHRNRLERMQEAGLFRLSGDLITLSEEGHARARDIIRRHRLAERLFADVLDIADYEDDACRLEHALSSEAEDAICTLLGHPPRCPHGKEIPRGECCAVFTRKIKPLAINLKEMEVGKEGRVLFINVPAMDRLANMGLVPGAIIRLHQKKPSYVLEIDQTTLALDEDIARGIYIKQT</sequence>
<dbReference type="InterPro" id="IPR022689">
    <property type="entry name" value="Iron_dep_repressor"/>
</dbReference>
<dbReference type="Pfam" id="PF02742">
    <property type="entry name" value="Fe_dep_repr_C"/>
    <property type="match status" value="1"/>
</dbReference>
<dbReference type="AlphaFoldDB" id="A0A0F9F3N4"/>
<dbReference type="InterPro" id="IPR036421">
    <property type="entry name" value="Fe_dep_repressor_sf"/>
</dbReference>
<proteinExistence type="predicted"/>
<comment type="subunit">
    <text evidence="2">Homodimer.</text>
</comment>
<accession>A0A0F9F3N4</accession>
<feature type="domain" description="Ferrous iron transporter FeoA-like" evidence="4">
    <location>
        <begin position="152"/>
        <end position="219"/>
    </location>
</feature>
<dbReference type="SMART" id="SM00899">
    <property type="entry name" value="FeoA"/>
    <property type="match status" value="1"/>
</dbReference>
<dbReference type="Pfam" id="PF04023">
    <property type="entry name" value="FeoA"/>
    <property type="match status" value="1"/>
</dbReference>
<dbReference type="SUPFAM" id="SSF50037">
    <property type="entry name" value="C-terminal domain of transcriptional repressors"/>
    <property type="match status" value="1"/>
</dbReference>
<dbReference type="InterPro" id="IPR007167">
    <property type="entry name" value="Fe-transptr_FeoA-like"/>
</dbReference>